<dbReference type="SMART" id="SM00173">
    <property type="entry name" value="RAS"/>
    <property type="match status" value="1"/>
</dbReference>
<keyword evidence="1" id="KW-0547">Nucleotide-binding</keyword>
<evidence type="ECO:0000313" key="3">
    <source>
        <dbReference type="EMBL" id="KAK2573946.1"/>
    </source>
</evidence>
<dbReference type="SUPFAM" id="SSF52540">
    <property type="entry name" value="P-loop containing nucleoside triphosphate hydrolases"/>
    <property type="match status" value="1"/>
</dbReference>
<dbReference type="PRINTS" id="PR00449">
    <property type="entry name" value="RASTRNSFRMNG"/>
</dbReference>
<keyword evidence="4" id="KW-1185">Reference proteome</keyword>
<dbReference type="GO" id="GO:0005525">
    <property type="term" value="F:GTP binding"/>
    <property type="evidence" value="ECO:0007669"/>
    <property type="project" value="UniProtKB-KW"/>
</dbReference>
<dbReference type="EMBL" id="JARQWQ010000001">
    <property type="protein sequence ID" value="KAK2573946.1"/>
    <property type="molecule type" value="Genomic_DNA"/>
</dbReference>
<dbReference type="Proteomes" id="UP001249851">
    <property type="component" value="Unassembled WGS sequence"/>
</dbReference>
<dbReference type="PROSITE" id="PS51419">
    <property type="entry name" value="RAB"/>
    <property type="match status" value="1"/>
</dbReference>
<reference evidence="3" key="1">
    <citation type="journal article" date="2023" name="G3 (Bethesda)">
        <title>Whole genome assembly and annotation of the endangered Caribbean coral Acropora cervicornis.</title>
        <authorList>
            <person name="Selwyn J.D."/>
            <person name="Vollmer S.V."/>
        </authorList>
    </citation>
    <scope>NUCLEOTIDE SEQUENCE</scope>
    <source>
        <strain evidence="3">K2</strain>
    </source>
</reference>
<sequence length="218" mass="25150">MQELTMAEKDRLIIELPKVKKFSNFSFIRYCRNLFDRDYKATIGVDFEVERFKILDQEFNMQIWDTAGQERFKCMAGAYYRAAHAIILVFELTNIKSLQHTNKIQGQCDANEDQGQSRGIQAPTYSSWREAKMILKVCPSFFSFKQKDNDFSQMEIHAFELANEMNAEYWSVSSKTGENVKEFFRRVAAITFEQAILGELESRGTRLTSPQIGTGGGL</sequence>
<protein>
    <submittedName>
        <fullName evidence="3">Ras-related protein Rab-34</fullName>
    </submittedName>
</protein>
<dbReference type="GO" id="GO:0003924">
    <property type="term" value="F:GTPase activity"/>
    <property type="evidence" value="ECO:0007669"/>
    <property type="project" value="InterPro"/>
</dbReference>
<keyword evidence="2" id="KW-0342">GTP-binding</keyword>
<name>A0AAD9VGU0_ACRCE</name>
<organism evidence="3 4">
    <name type="scientific">Acropora cervicornis</name>
    <name type="common">Staghorn coral</name>
    <dbReference type="NCBI Taxonomy" id="6130"/>
    <lineage>
        <taxon>Eukaryota</taxon>
        <taxon>Metazoa</taxon>
        <taxon>Cnidaria</taxon>
        <taxon>Anthozoa</taxon>
        <taxon>Hexacorallia</taxon>
        <taxon>Scleractinia</taxon>
        <taxon>Astrocoeniina</taxon>
        <taxon>Acroporidae</taxon>
        <taxon>Acropora</taxon>
    </lineage>
</organism>
<evidence type="ECO:0000256" key="2">
    <source>
        <dbReference type="ARBA" id="ARBA00023134"/>
    </source>
</evidence>
<proteinExistence type="predicted"/>
<gene>
    <name evidence="3" type="ORF">P5673_000054</name>
</gene>
<dbReference type="Pfam" id="PF00071">
    <property type="entry name" value="Ras"/>
    <property type="match status" value="1"/>
</dbReference>
<dbReference type="InterPro" id="IPR050227">
    <property type="entry name" value="Rab"/>
</dbReference>
<dbReference type="SMART" id="SM00174">
    <property type="entry name" value="RHO"/>
    <property type="match status" value="1"/>
</dbReference>
<dbReference type="InterPro" id="IPR027417">
    <property type="entry name" value="P-loop_NTPase"/>
</dbReference>
<feature type="non-terminal residue" evidence="3">
    <location>
        <position position="1"/>
    </location>
</feature>
<dbReference type="PANTHER" id="PTHR47977">
    <property type="entry name" value="RAS-RELATED PROTEIN RAB"/>
    <property type="match status" value="1"/>
</dbReference>
<comment type="caution">
    <text evidence="3">The sequence shown here is derived from an EMBL/GenBank/DDBJ whole genome shotgun (WGS) entry which is preliminary data.</text>
</comment>
<dbReference type="SMART" id="SM00175">
    <property type="entry name" value="RAB"/>
    <property type="match status" value="1"/>
</dbReference>
<dbReference type="Gene3D" id="3.40.50.300">
    <property type="entry name" value="P-loop containing nucleotide triphosphate hydrolases"/>
    <property type="match status" value="1"/>
</dbReference>
<accession>A0AAD9VGU0</accession>
<reference evidence="3" key="2">
    <citation type="journal article" date="2023" name="Science">
        <title>Genomic signatures of disease resistance in endangered staghorn corals.</title>
        <authorList>
            <person name="Vollmer S.V."/>
            <person name="Selwyn J.D."/>
            <person name="Despard B.A."/>
            <person name="Roesel C.L."/>
        </authorList>
    </citation>
    <scope>NUCLEOTIDE SEQUENCE</scope>
    <source>
        <strain evidence="3">K2</strain>
    </source>
</reference>
<dbReference type="InterPro" id="IPR001806">
    <property type="entry name" value="Small_GTPase"/>
</dbReference>
<evidence type="ECO:0000313" key="4">
    <source>
        <dbReference type="Proteomes" id="UP001249851"/>
    </source>
</evidence>
<evidence type="ECO:0000256" key="1">
    <source>
        <dbReference type="ARBA" id="ARBA00022741"/>
    </source>
</evidence>
<dbReference type="AlphaFoldDB" id="A0AAD9VGU0"/>